<evidence type="ECO:0000256" key="5">
    <source>
        <dbReference type="ARBA" id="ARBA00023136"/>
    </source>
</evidence>
<evidence type="ECO:0000256" key="2">
    <source>
        <dbReference type="ARBA" id="ARBA00006948"/>
    </source>
</evidence>
<evidence type="ECO:0000313" key="8">
    <source>
        <dbReference type="Proteomes" id="UP000075243"/>
    </source>
</evidence>
<proteinExistence type="inferred from homology"/>
<evidence type="ECO:0000256" key="6">
    <source>
        <dbReference type="SAM" id="Phobius"/>
    </source>
</evidence>
<dbReference type="PANTHER" id="PTHR46285">
    <property type="entry name" value="PROTEINASE INHIBITOR I4, SERPIN (DUF716)-RELATED"/>
    <property type="match status" value="1"/>
</dbReference>
<keyword evidence="3 6" id="KW-0812">Transmembrane</keyword>
<dbReference type="Pfam" id="PF04819">
    <property type="entry name" value="DUF716"/>
    <property type="match status" value="1"/>
</dbReference>
<keyword evidence="8" id="KW-1185">Reference proteome</keyword>
<organism evidence="7 8">
    <name type="scientific">Cajanus cajan</name>
    <name type="common">Pigeon pea</name>
    <name type="synonym">Cajanus indicus</name>
    <dbReference type="NCBI Taxonomy" id="3821"/>
    <lineage>
        <taxon>Eukaryota</taxon>
        <taxon>Viridiplantae</taxon>
        <taxon>Streptophyta</taxon>
        <taxon>Embryophyta</taxon>
        <taxon>Tracheophyta</taxon>
        <taxon>Spermatophyta</taxon>
        <taxon>Magnoliopsida</taxon>
        <taxon>eudicotyledons</taxon>
        <taxon>Gunneridae</taxon>
        <taxon>Pentapetalae</taxon>
        <taxon>rosids</taxon>
        <taxon>fabids</taxon>
        <taxon>Fabales</taxon>
        <taxon>Fabaceae</taxon>
        <taxon>Papilionoideae</taxon>
        <taxon>50 kb inversion clade</taxon>
        <taxon>NPAAA clade</taxon>
        <taxon>indigoferoid/millettioid clade</taxon>
        <taxon>Phaseoleae</taxon>
        <taxon>Cajanus</taxon>
    </lineage>
</organism>
<keyword evidence="5 6" id="KW-0472">Membrane</keyword>
<dbReference type="PANTHER" id="PTHR46285:SF3">
    <property type="entry name" value="PROTEINASE INHIBITOR I4, SERPIN (DUF716)"/>
    <property type="match status" value="1"/>
</dbReference>
<accession>A0A151STT9</accession>
<feature type="non-terminal residue" evidence="7">
    <location>
        <position position="1"/>
    </location>
</feature>
<name>A0A151STT9_CAJCA</name>
<dbReference type="GO" id="GO:0016020">
    <property type="term" value="C:membrane"/>
    <property type="evidence" value="ECO:0007669"/>
    <property type="project" value="UniProtKB-SubCell"/>
</dbReference>
<dbReference type="AlphaFoldDB" id="A0A151STT9"/>
<dbReference type="OMA" id="ICHAKST"/>
<evidence type="ECO:0000256" key="1">
    <source>
        <dbReference type="ARBA" id="ARBA00004141"/>
    </source>
</evidence>
<sequence length="190" mass="21193">WFPSAKLKYLELVLIMAGSGTTVSMELFIGPKRHQPLDPDGTIPSNHLYAACAIILDRAHVHLIAIGLPKSFVVSFVRSLSILSQGLWEIVMGFMLWTPSLVPKGCFLNDEDGHMVVGCSSPEALHRANSLLNIQFSWFIIAVTVFALSFYLLLLKLYGEKVEYFSFRNQDEDSNPAFAKISSPLFLITN</sequence>
<comment type="similarity">
    <text evidence="2">Belongs to the TMEM45 family.</text>
</comment>
<dbReference type="Gramene" id="C.cajan_04366.t">
    <property type="protein sequence ID" value="C.cajan_04366.t"/>
    <property type="gene ID" value="C.cajan_04366"/>
</dbReference>
<reference evidence="7 8" key="1">
    <citation type="journal article" date="2012" name="Nat. Biotechnol.">
        <title>Draft genome sequence of pigeonpea (Cajanus cajan), an orphan legume crop of resource-poor farmers.</title>
        <authorList>
            <person name="Varshney R.K."/>
            <person name="Chen W."/>
            <person name="Li Y."/>
            <person name="Bharti A.K."/>
            <person name="Saxena R.K."/>
            <person name="Schlueter J.A."/>
            <person name="Donoghue M.T."/>
            <person name="Azam S."/>
            <person name="Fan G."/>
            <person name="Whaley A.M."/>
            <person name="Farmer A.D."/>
            <person name="Sheridan J."/>
            <person name="Iwata A."/>
            <person name="Tuteja R."/>
            <person name="Penmetsa R.V."/>
            <person name="Wu W."/>
            <person name="Upadhyaya H.D."/>
            <person name="Yang S.P."/>
            <person name="Shah T."/>
            <person name="Saxena K.B."/>
            <person name="Michael T."/>
            <person name="McCombie W.R."/>
            <person name="Yang B."/>
            <person name="Zhang G."/>
            <person name="Yang H."/>
            <person name="Wang J."/>
            <person name="Spillane C."/>
            <person name="Cook D.R."/>
            <person name="May G.D."/>
            <person name="Xu X."/>
            <person name="Jackson S.A."/>
        </authorList>
    </citation>
    <scope>NUCLEOTIDE SEQUENCE [LARGE SCALE GENOMIC DNA]</scope>
    <source>
        <strain evidence="8">cv. Asha</strain>
    </source>
</reference>
<feature type="transmembrane region" description="Helical" evidence="6">
    <location>
        <begin position="136"/>
        <end position="158"/>
    </location>
</feature>
<gene>
    <name evidence="7" type="ORF">KK1_004472</name>
</gene>
<comment type="subcellular location">
    <subcellularLocation>
        <location evidence="1">Membrane</location>
        <topology evidence="1">Multi-pass membrane protein</topology>
    </subcellularLocation>
</comment>
<protein>
    <submittedName>
        <fullName evidence="7">Uncharacterized protein</fullName>
    </submittedName>
</protein>
<evidence type="ECO:0000256" key="3">
    <source>
        <dbReference type="ARBA" id="ARBA00022692"/>
    </source>
</evidence>
<dbReference type="STRING" id="3821.A0A151STT9"/>
<dbReference type="EMBL" id="CM003613">
    <property type="protein sequence ID" value="KYP58179.1"/>
    <property type="molecule type" value="Genomic_DNA"/>
</dbReference>
<evidence type="ECO:0000313" key="7">
    <source>
        <dbReference type="EMBL" id="KYP58179.1"/>
    </source>
</evidence>
<keyword evidence="4 6" id="KW-1133">Transmembrane helix</keyword>
<evidence type="ECO:0000256" key="4">
    <source>
        <dbReference type="ARBA" id="ARBA00022989"/>
    </source>
</evidence>
<dbReference type="Proteomes" id="UP000075243">
    <property type="component" value="Chromosome 11"/>
</dbReference>
<dbReference type="InterPro" id="IPR006904">
    <property type="entry name" value="DUF716"/>
</dbReference>